<name>A0ACD3A9S6_9AGAR</name>
<reference evidence="1 2" key="1">
    <citation type="journal article" date="2019" name="Nat. Ecol. Evol.">
        <title>Megaphylogeny resolves global patterns of mushroom evolution.</title>
        <authorList>
            <person name="Varga T."/>
            <person name="Krizsan K."/>
            <person name="Foldi C."/>
            <person name="Dima B."/>
            <person name="Sanchez-Garcia M."/>
            <person name="Sanchez-Ramirez S."/>
            <person name="Szollosi G.J."/>
            <person name="Szarkandi J.G."/>
            <person name="Papp V."/>
            <person name="Albert L."/>
            <person name="Andreopoulos W."/>
            <person name="Angelini C."/>
            <person name="Antonin V."/>
            <person name="Barry K.W."/>
            <person name="Bougher N.L."/>
            <person name="Buchanan P."/>
            <person name="Buyck B."/>
            <person name="Bense V."/>
            <person name="Catcheside P."/>
            <person name="Chovatia M."/>
            <person name="Cooper J."/>
            <person name="Damon W."/>
            <person name="Desjardin D."/>
            <person name="Finy P."/>
            <person name="Geml J."/>
            <person name="Haridas S."/>
            <person name="Hughes K."/>
            <person name="Justo A."/>
            <person name="Karasinski D."/>
            <person name="Kautmanova I."/>
            <person name="Kiss B."/>
            <person name="Kocsube S."/>
            <person name="Kotiranta H."/>
            <person name="LaButti K.M."/>
            <person name="Lechner B.E."/>
            <person name="Liimatainen K."/>
            <person name="Lipzen A."/>
            <person name="Lukacs Z."/>
            <person name="Mihaltcheva S."/>
            <person name="Morgado L.N."/>
            <person name="Niskanen T."/>
            <person name="Noordeloos M.E."/>
            <person name="Ohm R.A."/>
            <person name="Ortiz-Santana B."/>
            <person name="Ovrebo C."/>
            <person name="Racz N."/>
            <person name="Riley R."/>
            <person name="Savchenko A."/>
            <person name="Shiryaev A."/>
            <person name="Soop K."/>
            <person name="Spirin V."/>
            <person name="Szebenyi C."/>
            <person name="Tomsovsky M."/>
            <person name="Tulloss R.E."/>
            <person name="Uehling J."/>
            <person name="Grigoriev I.V."/>
            <person name="Vagvolgyi C."/>
            <person name="Papp T."/>
            <person name="Martin F.M."/>
            <person name="Miettinen O."/>
            <person name="Hibbett D.S."/>
            <person name="Nagy L.G."/>
        </authorList>
    </citation>
    <scope>NUCLEOTIDE SEQUENCE [LARGE SCALE GENOMIC DNA]</scope>
    <source>
        <strain evidence="1 2">NL-1719</strain>
    </source>
</reference>
<organism evidence="1 2">
    <name type="scientific">Pluteus cervinus</name>
    <dbReference type="NCBI Taxonomy" id="181527"/>
    <lineage>
        <taxon>Eukaryota</taxon>
        <taxon>Fungi</taxon>
        <taxon>Dikarya</taxon>
        <taxon>Basidiomycota</taxon>
        <taxon>Agaricomycotina</taxon>
        <taxon>Agaricomycetes</taxon>
        <taxon>Agaricomycetidae</taxon>
        <taxon>Agaricales</taxon>
        <taxon>Pluteineae</taxon>
        <taxon>Pluteaceae</taxon>
        <taxon>Pluteus</taxon>
    </lineage>
</organism>
<gene>
    <name evidence="1" type="ORF">BDN72DRAFT_903242</name>
</gene>
<evidence type="ECO:0000313" key="2">
    <source>
        <dbReference type="Proteomes" id="UP000308600"/>
    </source>
</evidence>
<proteinExistence type="predicted"/>
<protein>
    <submittedName>
        <fullName evidence="1">Uncharacterized protein</fullName>
    </submittedName>
</protein>
<keyword evidence="2" id="KW-1185">Reference proteome</keyword>
<dbReference type="EMBL" id="ML208583">
    <property type="protein sequence ID" value="TFK62421.1"/>
    <property type="molecule type" value="Genomic_DNA"/>
</dbReference>
<evidence type="ECO:0000313" key="1">
    <source>
        <dbReference type="EMBL" id="TFK62421.1"/>
    </source>
</evidence>
<dbReference type="Proteomes" id="UP000308600">
    <property type="component" value="Unassembled WGS sequence"/>
</dbReference>
<sequence length="273" mass="31511">MPDPRLPPELERLIFIYAFHSRVGEPTNLFLVAKRVREWLLPLAFEVVLVHRRHFFPFRFYTQHQFAEYGTHIQHLMILYKSWPGADSVNLDQCLGLCPNVSDLSLIWNSPPIRTETLLNLSKLTHLSIDIRYLLNLISSTSSTIHTPLFPNITHFDAIGSLRDHVESHIIALDRHLPDLTHIAFVYRSGSALLQSVLRNCKRLEALVWWNIVLSGIYDTVEGVDDDRVVTMATSRLLCWKNAMRGGLGMWDIADDILKKRAEHKRAENRESL</sequence>
<accession>A0ACD3A9S6</accession>